<accession>A0A7T3REB7</accession>
<proteinExistence type="predicted"/>
<organism evidence="1 2">
    <name type="scientific">Treponema peruense</name>
    <dbReference type="NCBI Taxonomy" id="2787628"/>
    <lineage>
        <taxon>Bacteria</taxon>
        <taxon>Pseudomonadati</taxon>
        <taxon>Spirochaetota</taxon>
        <taxon>Spirochaetia</taxon>
        <taxon>Spirochaetales</taxon>
        <taxon>Treponemataceae</taxon>
        <taxon>Treponema</taxon>
    </lineage>
</organism>
<evidence type="ECO:0000313" key="1">
    <source>
        <dbReference type="EMBL" id="QQA01442.1"/>
    </source>
</evidence>
<dbReference type="Proteomes" id="UP000595224">
    <property type="component" value="Chromosome"/>
</dbReference>
<evidence type="ECO:0000313" key="2">
    <source>
        <dbReference type="Proteomes" id="UP000595224"/>
    </source>
</evidence>
<dbReference type="AlphaFoldDB" id="A0A7T3REB7"/>
<keyword evidence="2" id="KW-1185">Reference proteome</keyword>
<dbReference type="RefSeq" id="WP_198442973.1">
    <property type="nucleotide sequence ID" value="NZ_CBCSHE010000012.1"/>
</dbReference>
<name>A0A7T3REB7_9SPIR</name>
<sequence>MKKRFLALVGLLVVAGTAQLFAWGIGVQGGASVGGAGGAAVTFKLDESPLVFAVDASFYSNYIGIGATADYWIQNPDIMPVSFGSWKWYYGVGLAAGVGLGDNYFNFSVAPRALVGTNLFIMDNFLEFYTQLAYQPTLSIGDAGGFALINFPIVGGVRFWF</sequence>
<protein>
    <recommendedName>
        <fullName evidence="3">Outer membrane protein beta-barrel domain-containing protein</fullName>
    </recommendedName>
</protein>
<dbReference type="KEGG" id="tper:IWA51_02155"/>
<evidence type="ECO:0008006" key="3">
    <source>
        <dbReference type="Google" id="ProtNLM"/>
    </source>
</evidence>
<gene>
    <name evidence="1" type="ORF">IWA51_02155</name>
</gene>
<dbReference type="EMBL" id="CP064936">
    <property type="protein sequence ID" value="QQA01442.1"/>
    <property type="molecule type" value="Genomic_DNA"/>
</dbReference>
<reference evidence="1 2" key="1">
    <citation type="submission" date="2020-11" db="EMBL/GenBank/DDBJ databases">
        <title>Treponema Peruensis nv. sp., first commensal Treponema isolated from human feces.</title>
        <authorList>
            <person name="Belkhou C."/>
            <person name="Raes J."/>
        </authorList>
    </citation>
    <scope>NUCLEOTIDE SEQUENCE [LARGE SCALE GENOMIC DNA]</scope>
    <source>
        <strain evidence="1 2">RCC2812</strain>
    </source>
</reference>